<evidence type="ECO:0000256" key="1">
    <source>
        <dbReference type="SAM" id="SignalP"/>
    </source>
</evidence>
<name>A0A926F433_9BACT</name>
<organism evidence="2 3">
    <name type="scientific">Jilunia laotingensis</name>
    <dbReference type="NCBI Taxonomy" id="2763675"/>
    <lineage>
        <taxon>Bacteria</taxon>
        <taxon>Pseudomonadati</taxon>
        <taxon>Bacteroidota</taxon>
        <taxon>Bacteroidia</taxon>
        <taxon>Bacteroidales</taxon>
        <taxon>Bacteroidaceae</taxon>
        <taxon>Jilunia</taxon>
    </lineage>
</organism>
<reference evidence="2" key="1">
    <citation type="submission" date="2020-08" db="EMBL/GenBank/DDBJ databases">
        <title>Genome public.</title>
        <authorList>
            <person name="Liu C."/>
            <person name="Sun Q."/>
        </authorList>
    </citation>
    <scope>NUCLEOTIDE SEQUENCE</scope>
    <source>
        <strain evidence="2">N12</strain>
    </source>
</reference>
<sequence>MKLKTISIAVLAILVMGCNPSSNKSVNNTINSEIKTDSTEYLKPEDLNITEEKWQEILDRIKVIRKQEEEEGFETYVFEDIDQELGIFILNKLFEKCGWQPVVDSQYVERVKYIFGIDLDGHKYPIDNKFQKRKDYTAYFVSNPDLQYEYAINKNDVYFYRNLGIICSDMPVPQSFVKSNESGDYSINREYFDLFDYHWNNYLLKNNKASLAKLVNGEEYFYPVYDLLYIFGFDKEEIINRKILRENNDNYSNYNHLFAAHDIYGELDIRAGLLSTVVNLTSKDITTYYSMLENYIRCCVEAPLVAGNDGQDVLFQEFNADERREIIAHCIPTLQFLYNKYYSNGKDTVCPTILEAIQTDPEMLLEWKTNDYYKDIIIGNGNFN</sequence>
<proteinExistence type="predicted"/>
<keyword evidence="3" id="KW-1185">Reference proteome</keyword>
<dbReference type="PROSITE" id="PS51257">
    <property type="entry name" value="PROKAR_LIPOPROTEIN"/>
    <property type="match status" value="1"/>
</dbReference>
<feature type="signal peptide" evidence="1">
    <location>
        <begin position="1"/>
        <end position="24"/>
    </location>
</feature>
<feature type="chain" id="PRO_5038591610" description="Lipoprotein" evidence="1">
    <location>
        <begin position="25"/>
        <end position="384"/>
    </location>
</feature>
<gene>
    <name evidence="2" type="ORF">H8744_11250</name>
</gene>
<dbReference type="EMBL" id="JACRTF010000001">
    <property type="protein sequence ID" value="MBC8593813.1"/>
    <property type="molecule type" value="Genomic_DNA"/>
</dbReference>
<keyword evidence="1" id="KW-0732">Signal</keyword>
<dbReference type="AlphaFoldDB" id="A0A926F433"/>
<comment type="caution">
    <text evidence="2">The sequence shown here is derived from an EMBL/GenBank/DDBJ whole genome shotgun (WGS) entry which is preliminary data.</text>
</comment>
<accession>A0A926F433</accession>
<protein>
    <recommendedName>
        <fullName evidence="4">Lipoprotein</fullName>
    </recommendedName>
</protein>
<dbReference type="Proteomes" id="UP000651085">
    <property type="component" value="Unassembled WGS sequence"/>
</dbReference>
<evidence type="ECO:0000313" key="2">
    <source>
        <dbReference type="EMBL" id="MBC8593813.1"/>
    </source>
</evidence>
<evidence type="ECO:0008006" key="4">
    <source>
        <dbReference type="Google" id="ProtNLM"/>
    </source>
</evidence>
<dbReference type="RefSeq" id="WP_262434920.1">
    <property type="nucleotide sequence ID" value="NZ_JACRTF010000001.1"/>
</dbReference>
<evidence type="ECO:0000313" key="3">
    <source>
        <dbReference type="Proteomes" id="UP000651085"/>
    </source>
</evidence>